<feature type="transmembrane region" description="Helical" evidence="2">
    <location>
        <begin position="240"/>
        <end position="258"/>
    </location>
</feature>
<dbReference type="EMBL" id="JANDBD010000017">
    <property type="protein sequence ID" value="MCP9276506.1"/>
    <property type="molecule type" value="Genomic_DNA"/>
</dbReference>
<feature type="region of interest" description="Disordered" evidence="1">
    <location>
        <begin position="1"/>
        <end position="27"/>
    </location>
</feature>
<keyword evidence="4" id="KW-1185">Reference proteome</keyword>
<evidence type="ECO:0000256" key="1">
    <source>
        <dbReference type="SAM" id="MobiDB-lite"/>
    </source>
</evidence>
<reference evidence="3 4" key="1">
    <citation type="submission" date="2022-06" db="EMBL/GenBank/DDBJ databases">
        <title>Mycolicibacterium sp. CAU 1645 isolated from seawater.</title>
        <authorList>
            <person name="Kim W."/>
        </authorList>
    </citation>
    <scope>NUCLEOTIDE SEQUENCE [LARGE SCALE GENOMIC DNA]</scope>
    <source>
        <strain evidence="3 4">CAU 1645</strain>
    </source>
</reference>
<feature type="compositionally biased region" description="Pro residues" evidence="1">
    <location>
        <begin position="131"/>
        <end position="169"/>
    </location>
</feature>
<evidence type="ECO:0000256" key="2">
    <source>
        <dbReference type="SAM" id="Phobius"/>
    </source>
</evidence>
<evidence type="ECO:0000313" key="4">
    <source>
        <dbReference type="Proteomes" id="UP001651690"/>
    </source>
</evidence>
<accession>A0ABT1MBF0</accession>
<keyword evidence="2" id="KW-1133">Transmembrane helix</keyword>
<keyword evidence="2" id="KW-0472">Membrane</keyword>
<sequence length="337" mass="34713">MTEKPGEAAPSPITREEGLVQPTSGDHDQTVAARLLYRVASSSPTSGTDDLTVPVGSFGEVEARRMATPQPAADEDRTRLMTPGGQPVPAPAPAPRAGREQGAPPLGRPGPISSGPPPYPGVGPAGRAPLSGPPPGWRPPAPPQPTFGTAAPPPQFGVPGPPPGMPAPPRDYRADMRAAIDKGNSFLGRLLRRGVNGELFSLPAFQSYRAHQPDPLAVVAFIAGLVLVAVFAMMPGVIGLVLMEVAWAATAFVLIAIGTKRAFQFIVYGVGAVGALGYLGAAYYAISAFTLLANLPYGGSTSVGLLIVTVAAILLAILHVYIAVQVHREIGKIAAGQ</sequence>
<feature type="region of interest" description="Disordered" evidence="1">
    <location>
        <begin position="60"/>
        <end position="171"/>
    </location>
</feature>
<dbReference type="Proteomes" id="UP001651690">
    <property type="component" value="Unassembled WGS sequence"/>
</dbReference>
<proteinExistence type="predicted"/>
<protein>
    <submittedName>
        <fullName evidence="3">Uncharacterized protein</fullName>
    </submittedName>
</protein>
<feature type="transmembrane region" description="Helical" evidence="2">
    <location>
        <begin position="216"/>
        <end position="234"/>
    </location>
</feature>
<feature type="compositionally biased region" description="Low complexity" evidence="1">
    <location>
        <begin position="100"/>
        <end position="113"/>
    </location>
</feature>
<keyword evidence="2" id="KW-0812">Transmembrane</keyword>
<feature type="transmembrane region" description="Helical" evidence="2">
    <location>
        <begin position="306"/>
        <end position="324"/>
    </location>
</feature>
<organism evidence="3 4">
    <name type="scientific">Mycolicibacterium arenosum</name>
    <dbReference type="NCBI Taxonomy" id="2952157"/>
    <lineage>
        <taxon>Bacteria</taxon>
        <taxon>Bacillati</taxon>
        <taxon>Actinomycetota</taxon>
        <taxon>Actinomycetes</taxon>
        <taxon>Mycobacteriales</taxon>
        <taxon>Mycobacteriaceae</taxon>
        <taxon>Mycolicibacterium</taxon>
    </lineage>
</organism>
<dbReference type="RefSeq" id="WP_255064559.1">
    <property type="nucleotide sequence ID" value="NZ_JANDBD010000017.1"/>
</dbReference>
<name>A0ABT1MBF0_9MYCO</name>
<comment type="caution">
    <text evidence="3">The sequence shown here is derived from an EMBL/GenBank/DDBJ whole genome shotgun (WGS) entry which is preliminary data.</text>
</comment>
<evidence type="ECO:0000313" key="3">
    <source>
        <dbReference type="EMBL" id="MCP9276506.1"/>
    </source>
</evidence>
<gene>
    <name evidence="3" type="ORF">NM203_30390</name>
</gene>
<feature type="transmembrane region" description="Helical" evidence="2">
    <location>
        <begin position="265"/>
        <end position="286"/>
    </location>
</feature>